<proteinExistence type="predicted"/>
<dbReference type="RefSeq" id="WP_004438670.1">
    <property type="nucleotide sequence ID" value="NZ_AFEU01000003.1"/>
</dbReference>
<evidence type="ECO:0000313" key="2">
    <source>
        <dbReference type="EMBL" id="EIJ79171.1"/>
    </source>
</evidence>
<gene>
    <name evidence="2" type="ORF">PB1_16479</name>
</gene>
<dbReference type="EMBL" id="AFEU01000003">
    <property type="protein sequence ID" value="EIJ79171.1"/>
    <property type="molecule type" value="Genomic_DNA"/>
</dbReference>
<name>I3DY50_BACMT</name>
<dbReference type="STRING" id="997296.PB1_16479"/>
<dbReference type="Pfam" id="PF03374">
    <property type="entry name" value="ANT"/>
    <property type="match status" value="1"/>
</dbReference>
<accession>I3DY50</accession>
<dbReference type="InterPro" id="IPR003497">
    <property type="entry name" value="BRO_N_domain"/>
</dbReference>
<dbReference type="GO" id="GO:0003677">
    <property type="term" value="F:DNA binding"/>
    <property type="evidence" value="ECO:0007669"/>
    <property type="project" value="InterPro"/>
</dbReference>
<dbReference type="InterPro" id="IPR005039">
    <property type="entry name" value="Ant_C"/>
</dbReference>
<organism evidence="2 3">
    <name type="scientific">Bacillus methanolicus PB1</name>
    <dbReference type="NCBI Taxonomy" id="997296"/>
    <lineage>
        <taxon>Bacteria</taxon>
        <taxon>Bacillati</taxon>
        <taxon>Bacillota</taxon>
        <taxon>Bacilli</taxon>
        <taxon>Bacillales</taxon>
        <taxon>Bacillaceae</taxon>
        <taxon>Bacillus</taxon>
    </lineage>
</organism>
<evidence type="ECO:0000259" key="1">
    <source>
        <dbReference type="PROSITE" id="PS51750"/>
    </source>
</evidence>
<dbReference type="AlphaFoldDB" id="I3DY50"/>
<dbReference type="PROSITE" id="PS51750">
    <property type="entry name" value="BRO_N"/>
    <property type="match status" value="1"/>
</dbReference>
<reference evidence="2 3" key="1">
    <citation type="journal article" date="2012" name="Appl. Environ. Microbiol.">
        <title>Genome Sequence of Thermotolerant Bacillus methanolicus: Features and Regulation Related to Methylotrophy and Production of L-Lysine and L-Glutamate from Methanol.</title>
        <authorList>
            <person name="Heggeset T.M."/>
            <person name="Krog A."/>
            <person name="Balzer S."/>
            <person name="Wentzel A."/>
            <person name="Ellingsen T.E."/>
            <person name="Brautaset T."/>
        </authorList>
    </citation>
    <scope>NUCLEOTIDE SEQUENCE [LARGE SCALE GENOMIC DNA]</scope>
    <source>
        <strain evidence="2 3">PB1</strain>
    </source>
</reference>
<dbReference type="eggNOG" id="COG3645">
    <property type="taxonomic scope" value="Bacteria"/>
</dbReference>
<dbReference type="Pfam" id="PF02498">
    <property type="entry name" value="Bro-N"/>
    <property type="match status" value="1"/>
</dbReference>
<dbReference type="Proteomes" id="UP000010523">
    <property type="component" value="Unassembled WGS sequence"/>
</dbReference>
<comment type="caution">
    <text evidence="2">The sequence shown here is derived from an EMBL/GenBank/DDBJ whole genome shotgun (WGS) entry which is preliminary data.</text>
</comment>
<dbReference type="PATRIC" id="fig|997296.3.peg.3469"/>
<dbReference type="PANTHER" id="PTHR36180:SF2">
    <property type="entry name" value="BRO FAMILY PROTEIN"/>
    <property type="match status" value="1"/>
</dbReference>
<dbReference type="eggNOG" id="COG3617">
    <property type="taxonomic scope" value="Bacteria"/>
</dbReference>
<keyword evidence="3" id="KW-1185">Reference proteome</keyword>
<protein>
    <submittedName>
        <fullName evidence="2">Phage associated-antirepressor protein</fullName>
    </submittedName>
</protein>
<feature type="domain" description="Bro-N" evidence="1">
    <location>
        <begin position="1"/>
        <end position="115"/>
    </location>
</feature>
<dbReference type="SMART" id="SM01040">
    <property type="entry name" value="Bro-N"/>
    <property type="match status" value="1"/>
</dbReference>
<evidence type="ECO:0000313" key="3">
    <source>
        <dbReference type="Proteomes" id="UP000010523"/>
    </source>
</evidence>
<dbReference type="PANTHER" id="PTHR36180">
    <property type="entry name" value="DNA-BINDING PROTEIN-RELATED-RELATED"/>
    <property type="match status" value="1"/>
</dbReference>
<sequence length="255" mass="29461">MHQLQTFNHEMFGELPVLIVEGIEWFGATEAATALSFSDPHKAINNHVDDDDSTVHPVIDSLGRKQNKKFINESGLYSLIFGAAKQGNNPEIKEKAKRFKRWVTAEVLPTIRKTGGYVSNDDLFIQTYLPHADEQTKMTFKATLALVRKQNEQIAEMKPKADYFDALVDRNLLTNFRDTAKELHIKQTDFINWLLDKKYVYRDQKGKLKPYSQYVPRLFQLKDWNRNGKADVQTLITPQGKETFRLLLQKEIEAS</sequence>